<organism evidence="2 3">
    <name type="scientific">Multifurca ochricompacta</name>
    <dbReference type="NCBI Taxonomy" id="376703"/>
    <lineage>
        <taxon>Eukaryota</taxon>
        <taxon>Fungi</taxon>
        <taxon>Dikarya</taxon>
        <taxon>Basidiomycota</taxon>
        <taxon>Agaricomycotina</taxon>
        <taxon>Agaricomycetes</taxon>
        <taxon>Russulales</taxon>
        <taxon>Russulaceae</taxon>
        <taxon>Multifurca</taxon>
    </lineage>
</organism>
<reference evidence="2" key="1">
    <citation type="journal article" date="2022" name="New Phytol.">
        <title>Evolutionary transition to the ectomycorrhizal habit in the genomes of a hyperdiverse lineage of mushroom-forming fungi.</title>
        <authorList>
            <person name="Looney B."/>
            <person name="Miyauchi S."/>
            <person name="Morin E."/>
            <person name="Drula E."/>
            <person name="Courty P.E."/>
            <person name="Kohler A."/>
            <person name="Kuo A."/>
            <person name="LaButti K."/>
            <person name="Pangilinan J."/>
            <person name="Lipzen A."/>
            <person name="Riley R."/>
            <person name="Andreopoulos W."/>
            <person name="He G."/>
            <person name="Johnson J."/>
            <person name="Nolan M."/>
            <person name="Tritt A."/>
            <person name="Barry K.W."/>
            <person name="Grigoriev I.V."/>
            <person name="Nagy L.G."/>
            <person name="Hibbett D."/>
            <person name="Henrissat B."/>
            <person name="Matheny P.B."/>
            <person name="Labbe J."/>
            <person name="Martin F.M."/>
        </authorList>
    </citation>
    <scope>NUCLEOTIDE SEQUENCE</scope>
    <source>
        <strain evidence="2">BPL690</strain>
    </source>
</reference>
<dbReference type="Gene3D" id="3.20.20.140">
    <property type="entry name" value="Metal-dependent hydrolases"/>
    <property type="match status" value="1"/>
</dbReference>
<evidence type="ECO:0000259" key="1">
    <source>
        <dbReference type="Pfam" id="PF01979"/>
    </source>
</evidence>
<dbReference type="EMBL" id="WTXG01000001">
    <property type="protein sequence ID" value="KAI0308341.1"/>
    <property type="molecule type" value="Genomic_DNA"/>
</dbReference>
<dbReference type="PANTHER" id="PTHR43135">
    <property type="entry name" value="ALPHA-D-RIBOSE 1-METHYLPHOSPHONATE 5-TRIPHOSPHATE DIPHOSPHATASE"/>
    <property type="match status" value="1"/>
</dbReference>
<dbReference type="Pfam" id="PF01979">
    <property type="entry name" value="Amidohydro_1"/>
    <property type="match status" value="1"/>
</dbReference>
<dbReference type="InterPro" id="IPR032466">
    <property type="entry name" value="Metal_Hydrolase"/>
</dbReference>
<dbReference type="PANTHER" id="PTHR43135:SF3">
    <property type="entry name" value="ALPHA-D-RIBOSE 1-METHYLPHOSPHONATE 5-TRIPHOSPHATE DIPHOSPHATASE"/>
    <property type="match status" value="1"/>
</dbReference>
<dbReference type="Proteomes" id="UP001203297">
    <property type="component" value="Unassembled WGS sequence"/>
</dbReference>
<evidence type="ECO:0000313" key="2">
    <source>
        <dbReference type="EMBL" id="KAI0308341.1"/>
    </source>
</evidence>
<accession>A0AAD4QUN3</accession>
<evidence type="ECO:0000313" key="3">
    <source>
        <dbReference type="Proteomes" id="UP001203297"/>
    </source>
</evidence>
<name>A0AAD4QUN3_9AGAM</name>
<proteinExistence type="predicted"/>
<sequence>MVKIAHLALAELTRVECPNFETAQANAGSFLEEWNAVQEHDFECPIQIYAGHIFDSEAATFLPHRVLTVSEASGLIIDVQAYDPLEIEANTAKLFVNSNVIDLRSQTVLPGFVDAHVHLFLHPYSETSWEDQLTKESLAERTIRATVHAKRTLLAGFTTVRDLGTEGAGDADIALRKMLSGPSPLIPGPRYFCANRAIVSTGSYGPKGSLVLNKEGIDGITGAEVTDGVEGCRQAVRRQIGAGADWIKVFLHHYRIRSRVAPTSFVTARTSMSTFSLEEIKVMVDTAHRAGVKVAVHTQDKETINTILTSPELEGFRVDSLEHGINFEQPHDADRRRWDVAPASSAKPVIWVPTLSAFYTSGRYEGGPWASLVNAFRAALRDGFEDIACGGDTGVFAHGDNALELCLMVALGASPVQVLRWATFGGGLRCRYIATSGDLQKYFNSAVHKKNIIL</sequence>
<dbReference type="AlphaFoldDB" id="A0AAD4QUN3"/>
<dbReference type="InterPro" id="IPR051781">
    <property type="entry name" value="Metallo-dep_Hydrolase"/>
</dbReference>
<comment type="caution">
    <text evidence="2">The sequence shown here is derived from an EMBL/GenBank/DDBJ whole genome shotgun (WGS) entry which is preliminary data.</text>
</comment>
<protein>
    <recommendedName>
        <fullName evidence="1">Amidohydrolase-related domain-containing protein</fullName>
    </recommendedName>
</protein>
<feature type="domain" description="Amidohydrolase-related" evidence="1">
    <location>
        <begin position="107"/>
        <end position="426"/>
    </location>
</feature>
<keyword evidence="3" id="KW-1185">Reference proteome</keyword>
<dbReference type="GO" id="GO:0016787">
    <property type="term" value="F:hydrolase activity"/>
    <property type="evidence" value="ECO:0007669"/>
    <property type="project" value="InterPro"/>
</dbReference>
<dbReference type="SUPFAM" id="SSF51556">
    <property type="entry name" value="Metallo-dependent hydrolases"/>
    <property type="match status" value="1"/>
</dbReference>
<gene>
    <name evidence="2" type="ORF">B0F90DRAFT_1807545</name>
</gene>
<dbReference type="InterPro" id="IPR006680">
    <property type="entry name" value="Amidohydro-rel"/>
</dbReference>